<dbReference type="OrthoDB" id="34181at2"/>
<dbReference type="InterPro" id="IPR058637">
    <property type="entry name" value="YknX-like_C"/>
</dbReference>
<sequence length="343" mass="34343">MAALTRLTLLAPLLLLAACSGHGDESDNAPDPVALVALGAVEQGPVARTVSLYGMVDAGPSGTIALAAPAEATVSQIVAPVGTHVGAGQAVVVLSPSPATRVDLAKAASDASAADKALARAQRLRSDGLASDADVETARATAQSADALARSMRTRTSGLTLRAPAAGVVQAIAHQPGDLVPAGTSVATIARLGDLRAHFGVDPGVARQIRPGAPIRVMVTNSAAPIEVTVQSVDPVVDPQTRLASLYARLPGDAGLAAGETLSGTIDTGAVGNALTVPYAALLDDGGQPYVYVVAGGVAHRHDVDTDVASGDRIAIIKGVRAGEKVVTQGGTALEDGMKVRTR</sequence>
<feature type="domain" description="YknX-like C-terminal permuted SH3-like" evidence="3">
    <location>
        <begin position="274"/>
        <end position="341"/>
    </location>
</feature>
<evidence type="ECO:0000259" key="3">
    <source>
        <dbReference type="Pfam" id="PF25989"/>
    </source>
</evidence>
<name>A0A397P891_9SPHN</name>
<protein>
    <submittedName>
        <fullName evidence="4">Membrane fusion protein (Multidrug efflux system)</fullName>
    </submittedName>
</protein>
<reference evidence="4 5" key="1">
    <citation type="submission" date="2018-08" db="EMBL/GenBank/DDBJ databases">
        <title>Genomic Encyclopedia of Type Strains, Phase IV (KMG-IV): sequencing the most valuable type-strain genomes for metagenomic binning, comparative biology and taxonomic classification.</title>
        <authorList>
            <person name="Goeker M."/>
        </authorList>
    </citation>
    <scope>NUCLEOTIDE SEQUENCE [LARGE SCALE GENOMIC DNA]</scope>
    <source>
        <strain evidence="4 5">DSM 25527</strain>
    </source>
</reference>
<dbReference type="Gene3D" id="2.40.30.170">
    <property type="match status" value="1"/>
</dbReference>
<dbReference type="Proteomes" id="UP000266568">
    <property type="component" value="Unassembled WGS sequence"/>
</dbReference>
<dbReference type="Pfam" id="PF25989">
    <property type="entry name" value="YknX_C"/>
    <property type="match status" value="1"/>
</dbReference>
<evidence type="ECO:0000313" key="4">
    <source>
        <dbReference type="EMBL" id="RIA45770.1"/>
    </source>
</evidence>
<organism evidence="4 5">
    <name type="scientific">Hephaestia caeni</name>
    <dbReference type="NCBI Taxonomy" id="645617"/>
    <lineage>
        <taxon>Bacteria</taxon>
        <taxon>Pseudomonadati</taxon>
        <taxon>Pseudomonadota</taxon>
        <taxon>Alphaproteobacteria</taxon>
        <taxon>Sphingomonadales</taxon>
        <taxon>Sphingomonadaceae</taxon>
        <taxon>Hephaestia</taxon>
    </lineage>
</organism>
<dbReference type="Gene3D" id="2.40.50.100">
    <property type="match status" value="1"/>
</dbReference>
<dbReference type="AlphaFoldDB" id="A0A397P891"/>
<dbReference type="InterPro" id="IPR006143">
    <property type="entry name" value="RND_pump_MFP"/>
</dbReference>
<keyword evidence="2" id="KW-0732">Signal</keyword>
<dbReference type="PROSITE" id="PS51257">
    <property type="entry name" value="PROKAR_LIPOPROTEIN"/>
    <property type="match status" value="1"/>
</dbReference>
<accession>A0A397P891</accession>
<dbReference type="PANTHER" id="PTHR30469:SF15">
    <property type="entry name" value="HLYD FAMILY OF SECRETION PROTEINS"/>
    <property type="match status" value="1"/>
</dbReference>
<keyword evidence="5" id="KW-1185">Reference proteome</keyword>
<evidence type="ECO:0000313" key="5">
    <source>
        <dbReference type="Proteomes" id="UP000266568"/>
    </source>
</evidence>
<dbReference type="SUPFAM" id="SSF111369">
    <property type="entry name" value="HlyD-like secretion proteins"/>
    <property type="match status" value="1"/>
</dbReference>
<evidence type="ECO:0000256" key="2">
    <source>
        <dbReference type="SAM" id="SignalP"/>
    </source>
</evidence>
<dbReference type="NCBIfam" id="TIGR01730">
    <property type="entry name" value="RND_mfp"/>
    <property type="match status" value="1"/>
</dbReference>
<dbReference type="PANTHER" id="PTHR30469">
    <property type="entry name" value="MULTIDRUG RESISTANCE PROTEIN MDTA"/>
    <property type="match status" value="1"/>
</dbReference>
<dbReference type="Gene3D" id="2.40.420.20">
    <property type="match status" value="1"/>
</dbReference>
<dbReference type="GO" id="GO:0015562">
    <property type="term" value="F:efflux transmembrane transporter activity"/>
    <property type="evidence" value="ECO:0007669"/>
    <property type="project" value="TreeGrafter"/>
</dbReference>
<gene>
    <name evidence="4" type="ORF">DFR49_0295</name>
</gene>
<dbReference type="Gene3D" id="1.10.287.470">
    <property type="entry name" value="Helix hairpin bin"/>
    <property type="match status" value="1"/>
</dbReference>
<dbReference type="RefSeq" id="WP_119034269.1">
    <property type="nucleotide sequence ID" value="NZ_QXDC01000002.1"/>
</dbReference>
<comment type="similarity">
    <text evidence="1">Belongs to the membrane fusion protein (MFP) (TC 8.A.1) family.</text>
</comment>
<feature type="chain" id="PRO_5017252814" evidence="2">
    <location>
        <begin position="18"/>
        <end position="343"/>
    </location>
</feature>
<comment type="caution">
    <text evidence="4">The sequence shown here is derived from an EMBL/GenBank/DDBJ whole genome shotgun (WGS) entry which is preliminary data.</text>
</comment>
<evidence type="ECO:0000256" key="1">
    <source>
        <dbReference type="ARBA" id="ARBA00009477"/>
    </source>
</evidence>
<feature type="signal peptide" evidence="2">
    <location>
        <begin position="1"/>
        <end position="17"/>
    </location>
</feature>
<proteinExistence type="inferred from homology"/>
<dbReference type="EMBL" id="QXDC01000002">
    <property type="protein sequence ID" value="RIA45770.1"/>
    <property type="molecule type" value="Genomic_DNA"/>
</dbReference>
<dbReference type="GO" id="GO:1990281">
    <property type="term" value="C:efflux pump complex"/>
    <property type="evidence" value="ECO:0007669"/>
    <property type="project" value="TreeGrafter"/>
</dbReference>